<dbReference type="RefSeq" id="WP_206706828.1">
    <property type="nucleotide sequence ID" value="NZ_CP059066.1"/>
</dbReference>
<accession>A0A8A0RNK3</accession>
<evidence type="ECO:0008006" key="4">
    <source>
        <dbReference type="Google" id="ProtNLM"/>
    </source>
</evidence>
<sequence>MPKKKKKSLSPQQKKYQQLVKKMEPKPPIIRNALMAFLFGGTVCIIGQFITDFYMVTMDLSKTQAGNPAIATMIFIGALLTGIGVFDKIAKYAGAGLSVPVTGFANSIVSSALEFKREGLVLGVGSKMFILAGSIITFGVVTAFFIGLYYAIFIY</sequence>
<evidence type="ECO:0000313" key="3">
    <source>
        <dbReference type="Proteomes" id="UP000662904"/>
    </source>
</evidence>
<dbReference type="InterPro" id="IPR005562">
    <property type="entry name" value="SpoVA"/>
</dbReference>
<organism evidence="2 3">
    <name type="scientific">Koleobacter methoxysyntrophicus</name>
    <dbReference type="NCBI Taxonomy" id="2751313"/>
    <lineage>
        <taxon>Bacteria</taxon>
        <taxon>Bacillati</taxon>
        <taxon>Bacillota</taxon>
        <taxon>Clostridia</taxon>
        <taxon>Koleobacterales</taxon>
        <taxon>Koleobacteraceae</taxon>
        <taxon>Koleobacter</taxon>
    </lineage>
</organism>
<protein>
    <recommendedName>
        <fullName evidence="4">Stage V sporulation protein AC</fullName>
    </recommendedName>
</protein>
<dbReference type="PANTHER" id="PTHR38450:SF1">
    <property type="entry name" value="STAGE V SPORULATION PROTEIN AC"/>
    <property type="match status" value="1"/>
</dbReference>
<keyword evidence="1" id="KW-0472">Membrane</keyword>
<keyword evidence="1" id="KW-1133">Transmembrane helix</keyword>
<feature type="transmembrane region" description="Helical" evidence="1">
    <location>
        <begin position="93"/>
        <end position="113"/>
    </location>
</feature>
<reference evidence="2" key="1">
    <citation type="submission" date="2020-07" db="EMBL/GenBank/DDBJ databases">
        <title>Koleobacter methoxysyntrophicus gen. nov., sp. nov., a novel anaerobic bacterium isolated from deep subsurface oil field and proposal of Koleobacterales ord. nov. in the phylum Firmicutes.</title>
        <authorList>
            <person name="Sakamoto S."/>
            <person name="Tamaki H."/>
        </authorList>
    </citation>
    <scope>NUCLEOTIDE SEQUENCE</scope>
    <source>
        <strain evidence="2">NRmbB1</strain>
    </source>
</reference>
<dbReference type="KEGG" id="kme:H0A61_01838"/>
<feature type="transmembrane region" description="Helical" evidence="1">
    <location>
        <begin position="128"/>
        <end position="152"/>
    </location>
</feature>
<proteinExistence type="predicted"/>
<dbReference type="AlphaFoldDB" id="A0A8A0RNK3"/>
<dbReference type="NCBIfam" id="TIGR02838">
    <property type="entry name" value="spore_V_AC"/>
    <property type="match status" value="1"/>
</dbReference>
<keyword evidence="3" id="KW-1185">Reference proteome</keyword>
<feature type="transmembrane region" description="Helical" evidence="1">
    <location>
        <begin position="29"/>
        <end position="49"/>
    </location>
</feature>
<dbReference type="Pfam" id="PF03862">
    <property type="entry name" value="SpoVAC_SpoVAEB"/>
    <property type="match status" value="1"/>
</dbReference>
<name>A0A8A0RNK3_9FIRM</name>
<evidence type="ECO:0000313" key="2">
    <source>
        <dbReference type="EMBL" id="QSQ09472.1"/>
    </source>
</evidence>
<dbReference type="EMBL" id="CP059066">
    <property type="protein sequence ID" value="QSQ09472.1"/>
    <property type="molecule type" value="Genomic_DNA"/>
</dbReference>
<dbReference type="Proteomes" id="UP000662904">
    <property type="component" value="Chromosome"/>
</dbReference>
<gene>
    <name evidence="2" type="ORF">H0A61_01838</name>
</gene>
<feature type="transmembrane region" description="Helical" evidence="1">
    <location>
        <begin position="69"/>
        <end position="86"/>
    </location>
</feature>
<evidence type="ECO:0000256" key="1">
    <source>
        <dbReference type="SAM" id="Phobius"/>
    </source>
</evidence>
<dbReference type="InterPro" id="IPR014203">
    <property type="entry name" value="Spore_V_AC"/>
</dbReference>
<dbReference type="PANTHER" id="PTHR38450">
    <property type="entry name" value="STAGE V SPORULATION PROTEIN AC-RELATED"/>
    <property type="match status" value="1"/>
</dbReference>
<keyword evidence="1" id="KW-0812">Transmembrane</keyword>